<feature type="region of interest" description="Disordered" evidence="1">
    <location>
        <begin position="308"/>
        <end position="330"/>
    </location>
</feature>
<dbReference type="GO" id="GO:0005886">
    <property type="term" value="C:plasma membrane"/>
    <property type="evidence" value="ECO:0007669"/>
    <property type="project" value="TreeGrafter"/>
</dbReference>
<gene>
    <name evidence="2" type="ORF">JZ751_015247</name>
</gene>
<dbReference type="OrthoDB" id="19944at2759"/>
<organism evidence="2 3">
    <name type="scientific">Albula glossodonta</name>
    <name type="common">roundjaw bonefish</name>
    <dbReference type="NCBI Taxonomy" id="121402"/>
    <lineage>
        <taxon>Eukaryota</taxon>
        <taxon>Metazoa</taxon>
        <taxon>Chordata</taxon>
        <taxon>Craniata</taxon>
        <taxon>Vertebrata</taxon>
        <taxon>Euteleostomi</taxon>
        <taxon>Actinopterygii</taxon>
        <taxon>Neopterygii</taxon>
        <taxon>Teleostei</taxon>
        <taxon>Albuliformes</taxon>
        <taxon>Albulidae</taxon>
        <taxon>Albula</taxon>
    </lineage>
</organism>
<dbReference type="GO" id="GO:0005096">
    <property type="term" value="F:GTPase activator activity"/>
    <property type="evidence" value="ECO:0007669"/>
    <property type="project" value="TreeGrafter"/>
</dbReference>
<dbReference type="AlphaFoldDB" id="A0A8T2NS44"/>
<evidence type="ECO:0000313" key="2">
    <source>
        <dbReference type="EMBL" id="KAG9343029.1"/>
    </source>
</evidence>
<dbReference type="GO" id="GO:0030864">
    <property type="term" value="C:cortical actin cytoskeleton"/>
    <property type="evidence" value="ECO:0007669"/>
    <property type="project" value="TreeGrafter"/>
</dbReference>
<evidence type="ECO:0000313" key="3">
    <source>
        <dbReference type="Proteomes" id="UP000824540"/>
    </source>
</evidence>
<evidence type="ECO:0000256" key="1">
    <source>
        <dbReference type="SAM" id="MobiDB-lite"/>
    </source>
</evidence>
<dbReference type="Proteomes" id="UP000824540">
    <property type="component" value="Unassembled WGS sequence"/>
</dbReference>
<dbReference type="GO" id="GO:0030866">
    <property type="term" value="P:cortical actin cytoskeleton organization"/>
    <property type="evidence" value="ECO:0007669"/>
    <property type="project" value="TreeGrafter"/>
</dbReference>
<dbReference type="GO" id="GO:0051294">
    <property type="term" value="P:establishment of spindle orientation"/>
    <property type="evidence" value="ECO:0007669"/>
    <property type="project" value="TreeGrafter"/>
</dbReference>
<dbReference type="EMBL" id="JAFBMS010000025">
    <property type="protein sequence ID" value="KAG9343029.1"/>
    <property type="molecule type" value="Genomic_DNA"/>
</dbReference>
<dbReference type="PANTHER" id="PTHR10241:SF21">
    <property type="entry name" value="LETHAL(2) GIANT LARVAE PROTEIN HOMOLOG 1"/>
    <property type="match status" value="1"/>
</dbReference>
<dbReference type="PANTHER" id="PTHR10241">
    <property type="entry name" value="LETHAL 2 GIANT LARVAE PROTEIN"/>
    <property type="match status" value="1"/>
</dbReference>
<feature type="region of interest" description="Disordered" evidence="1">
    <location>
        <begin position="249"/>
        <end position="275"/>
    </location>
</feature>
<proteinExistence type="predicted"/>
<protein>
    <submittedName>
        <fullName evidence="2">Uncharacterized protein</fullName>
    </submittedName>
</protein>
<dbReference type="GO" id="GO:0008593">
    <property type="term" value="P:regulation of Notch signaling pathway"/>
    <property type="evidence" value="ECO:0007669"/>
    <property type="project" value="TreeGrafter"/>
</dbReference>
<dbReference type="GO" id="GO:0032878">
    <property type="term" value="P:regulation of establishment or maintenance of cell polarity"/>
    <property type="evidence" value="ECO:0007669"/>
    <property type="project" value="TreeGrafter"/>
</dbReference>
<reference evidence="2" key="1">
    <citation type="thesis" date="2021" institute="BYU ScholarsArchive" country="Provo, UT, USA">
        <title>Applications of and Algorithms for Genome Assembly and Genomic Analyses with an Emphasis on Marine Teleosts.</title>
        <authorList>
            <person name="Pickett B.D."/>
        </authorList>
    </citation>
    <scope>NUCLEOTIDE SEQUENCE</scope>
    <source>
        <strain evidence="2">HI-2016</strain>
    </source>
</reference>
<dbReference type="GO" id="GO:0006893">
    <property type="term" value="P:Golgi to plasma membrane transport"/>
    <property type="evidence" value="ECO:0007669"/>
    <property type="project" value="TreeGrafter"/>
</dbReference>
<name>A0A8T2NS44_9TELE</name>
<feature type="compositionally biased region" description="Polar residues" evidence="1">
    <location>
        <begin position="260"/>
        <end position="270"/>
    </location>
</feature>
<comment type="caution">
    <text evidence="2">The sequence shown here is derived from an EMBL/GenBank/DDBJ whole genome shotgun (WGS) entry which is preliminary data.</text>
</comment>
<dbReference type="GO" id="GO:0045159">
    <property type="term" value="F:myosin II binding"/>
    <property type="evidence" value="ECO:0007669"/>
    <property type="project" value="TreeGrafter"/>
</dbReference>
<keyword evidence="3" id="KW-1185">Reference proteome</keyword>
<accession>A0A8T2NS44</accession>
<sequence>MLLWDQEAEMALCGRSRTVLVSPRAYANAPFNSSAPISAFPCPSGLLLQADPLCMVEHGFPSQPSALAYDPKLQLMAIGTKSGAVKVVVCIFPMLASSVSPARPGKWHLGSDRRGLLAPNCSPSDCTENGLRYLQLVPVVLGISGQVEGGAGLWDSWPAAISLLFGGCQTSVFIFPSATLRCYYLRRYDFKGKNALISAALETGHAFARRPRPEACGSSSLSIVLAWFSSSAAPCAWVPIRPGLEHPSPSGLVQPRALSQRHSSLSQNNTRDQDQDRLAYSTSLNIRPLDQQSHLGQESIFTNMEPPVWSSQEHTKGPPLSHSCTSCMGR</sequence>